<dbReference type="PIRSF" id="PIRSF000144">
    <property type="entry name" value="CbbBc"/>
    <property type="match status" value="1"/>
</dbReference>
<keyword evidence="3" id="KW-0560">Oxidoreductase</keyword>
<dbReference type="InterPro" id="IPR006478">
    <property type="entry name" value="Formate_DH_asu"/>
</dbReference>
<dbReference type="SMART" id="SM00926">
    <property type="entry name" value="Molybdop_Fe4S4"/>
    <property type="match status" value="1"/>
</dbReference>
<evidence type="ECO:0000256" key="3">
    <source>
        <dbReference type="ARBA" id="ARBA00023002"/>
    </source>
</evidence>
<dbReference type="Gene3D" id="3.40.50.740">
    <property type="match status" value="1"/>
</dbReference>
<reference evidence="7 8" key="1">
    <citation type="journal article" date="2021" name="Sci. Rep.">
        <title>The distribution of antibiotic resistance genes in chicken gut microbiota commensals.</title>
        <authorList>
            <person name="Juricova H."/>
            <person name="Matiasovicova J."/>
            <person name="Kubasova T."/>
            <person name="Cejkova D."/>
            <person name="Rychlik I."/>
        </authorList>
    </citation>
    <scope>NUCLEOTIDE SEQUENCE [LARGE SCALE GENOMIC DNA]</scope>
    <source>
        <strain evidence="7 8">An537</strain>
    </source>
</reference>
<dbReference type="InterPro" id="IPR009010">
    <property type="entry name" value="Asp_de-COase-like_dom_sf"/>
</dbReference>
<protein>
    <submittedName>
        <fullName evidence="7">Formate dehydrogenase subunit alpha</fullName>
    </submittedName>
</protein>
<dbReference type="SUPFAM" id="SSF50692">
    <property type="entry name" value="ADC-like"/>
    <property type="match status" value="1"/>
</dbReference>
<proteinExistence type="predicted"/>
<dbReference type="PROSITE" id="PS51669">
    <property type="entry name" value="4FE4S_MOW_BIS_MGD"/>
    <property type="match status" value="1"/>
</dbReference>
<gene>
    <name evidence="7" type="primary">fdhF</name>
    <name evidence="7" type="ORF">H6A01_08675</name>
</gene>
<evidence type="ECO:0000259" key="6">
    <source>
        <dbReference type="PROSITE" id="PS51669"/>
    </source>
</evidence>
<dbReference type="InterPro" id="IPR006963">
    <property type="entry name" value="Mopterin_OxRdtase_4Fe-4S_dom"/>
</dbReference>
<evidence type="ECO:0000256" key="1">
    <source>
        <dbReference type="ARBA" id="ARBA00022485"/>
    </source>
</evidence>
<dbReference type="PANTHER" id="PTHR43105">
    <property type="entry name" value="RESPIRATORY NITRATE REDUCTASE"/>
    <property type="match status" value="1"/>
</dbReference>
<dbReference type="NCBIfam" id="TIGR01591">
    <property type="entry name" value="Fdh-alpha"/>
    <property type="match status" value="1"/>
</dbReference>
<accession>A0ABS2GJD0</accession>
<dbReference type="Pfam" id="PF04879">
    <property type="entry name" value="Molybdop_Fe4S4"/>
    <property type="match status" value="1"/>
</dbReference>
<dbReference type="InterPro" id="IPR041924">
    <property type="entry name" value="Formate_Dh-H_N"/>
</dbReference>
<feature type="domain" description="4Fe-4S Mo/W bis-MGD-type" evidence="6">
    <location>
        <begin position="5"/>
        <end position="62"/>
    </location>
</feature>
<dbReference type="Gene3D" id="2.20.25.90">
    <property type="entry name" value="ADC-like domains"/>
    <property type="match status" value="1"/>
</dbReference>
<keyword evidence="4" id="KW-0408">Iron</keyword>
<dbReference type="Pfam" id="PF01568">
    <property type="entry name" value="Molydop_binding"/>
    <property type="match status" value="1"/>
</dbReference>
<evidence type="ECO:0000313" key="7">
    <source>
        <dbReference type="EMBL" id="MBM6913392.1"/>
    </source>
</evidence>
<evidence type="ECO:0000313" key="8">
    <source>
        <dbReference type="Proteomes" id="UP000707138"/>
    </source>
</evidence>
<evidence type="ECO:0000256" key="2">
    <source>
        <dbReference type="ARBA" id="ARBA00022723"/>
    </source>
</evidence>
<dbReference type="InterPro" id="IPR006656">
    <property type="entry name" value="Mopterin_OxRdtase"/>
</dbReference>
<dbReference type="Gene3D" id="2.40.40.20">
    <property type="match status" value="1"/>
</dbReference>
<organism evidence="7 8">
    <name type="scientific">Veillonella magna</name>
    <dbReference type="NCBI Taxonomy" id="464322"/>
    <lineage>
        <taxon>Bacteria</taxon>
        <taxon>Bacillati</taxon>
        <taxon>Bacillota</taxon>
        <taxon>Negativicutes</taxon>
        <taxon>Veillonellales</taxon>
        <taxon>Veillonellaceae</taxon>
        <taxon>Veillonella</taxon>
    </lineage>
</organism>
<dbReference type="InterPro" id="IPR006657">
    <property type="entry name" value="MoPterin_dinucl-bd_dom"/>
</dbReference>
<name>A0ABS2GJD0_9FIRM</name>
<dbReference type="Pfam" id="PF00384">
    <property type="entry name" value="Molybdopterin"/>
    <property type="match status" value="1"/>
</dbReference>
<comment type="caution">
    <text evidence="7">The sequence shown here is derived from an EMBL/GenBank/DDBJ whole genome shotgun (WGS) entry which is preliminary data.</text>
</comment>
<dbReference type="Proteomes" id="UP000707138">
    <property type="component" value="Unassembled WGS sequence"/>
</dbReference>
<keyword evidence="5" id="KW-0411">Iron-sulfur</keyword>
<dbReference type="EMBL" id="JACJLA010000019">
    <property type="protein sequence ID" value="MBM6913392.1"/>
    <property type="molecule type" value="Genomic_DNA"/>
</dbReference>
<dbReference type="InterPro" id="IPR050123">
    <property type="entry name" value="Prok_molybdopt-oxidoreductase"/>
</dbReference>
<keyword evidence="8" id="KW-1185">Reference proteome</keyword>
<dbReference type="SUPFAM" id="SSF53706">
    <property type="entry name" value="Formate dehydrogenase/DMSO reductase, domains 1-3"/>
    <property type="match status" value="1"/>
</dbReference>
<evidence type="ECO:0000256" key="4">
    <source>
        <dbReference type="ARBA" id="ARBA00023004"/>
    </source>
</evidence>
<evidence type="ECO:0000256" key="5">
    <source>
        <dbReference type="ARBA" id="ARBA00023014"/>
    </source>
</evidence>
<dbReference type="PANTHER" id="PTHR43105:SF14">
    <property type="entry name" value="FORMATE DEHYDROGENASE H"/>
    <property type="match status" value="1"/>
</dbReference>
<dbReference type="Gene3D" id="3.40.228.10">
    <property type="entry name" value="Dimethylsulfoxide Reductase, domain 2"/>
    <property type="match status" value="1"/>
</dbReference>
<keyword evidence="1" id="KW-0004">4Fe-4S</keyword>
<dbReference type="CDD" id="cd02753">
    <property type="entry name" value="MopB_Formate-Dh-H"/>
    <property type="match status" value="1"/>
</dbReference>
<keyword evidence="2" id="KW-0479">Metal-binding</keyword>
<sequence length="781" mass="85227">MEQGYKTVRTVCPYCGAGCHIALTVDTVHNRIVKATGANGRTNEGRLCLKGYYGWDYLTDPQLLTKRLRYPMIRKGGKGSPLERVSWEEAIQYTAERLQAIIKEYGPDAVMGAGSARGPGNEAGYITQKFMRACIGTNNVDHCARICHAASVTGLRASIGEGAMSVSVPEIEDAEVIFNIGYNAATSHPIVARRVVKAKAKGAKIICVDPQITETARIADIHLQIKGGTNLALLNAMAYTMIEEGLVDEAFVKAHTEGFEDYANALGGYAPEAMASIIGVPAEMIRRAARLFASSKHTVTLWGMGITQFAQGVDSVIACSNLSLLTGNYGHRVTGVGPVRGQNNVQGTCDMGVLPDVYPGYQRVDDPKARAKFEKAWGVTLPATPGLPLTLVPEKILRETDPKKQIHAYYIVGEDPAQSDPDLTEIREALSACDFVVIQDIFMNKTAEFADVVLPATAWGEHDAVYSSCDRGFQRVRKAIEPVGEAWPDWKIQCAVATAMGYPMSYTSTQEIWDEMRSLSPKFYGATYEKMEALGGVQWPCVDPSMEDRGTEYLHEGGTFATENGKGRLLFAPYKPVHEEVDSEYPLSLCTVREVGHYSVRTMTGNCRMLSKLEDEPGWIAMNPADCKRLGITTGDLVYVHSRRGKTITRCLATERAKEGATYMTYQWWVGACNELTIGMLDPKSRTPEYKYCAVRVEAIADQAAAEAKVSEYYERLRTRMGITVNDKNAKVPAKTGTAGAANGTMATAHAKAAMATTQAKAAMATAVTMNPAKEREVRSL</sequence>